<evidence type="ECO:0000313" key="2">
    <source>
        <dbReference type="Proteomes" id="UP000284706"/>
    </source>
</evidence>
<name>A0A409YGV0_9AGAR</name>
<dbReference type="Proteomes" id="UP000284706">
    <property type="component" value="Unassembled WGS sequence"/>
</dbReference>
<sequence length="69" mass="8084">MKDINHQLLDVLHQRRDVPALEKDRLAFRGGQERRSGEEHALNIVDLDGWPTETSQEELGFGFVRRDER</sequence>
<organism evidence="1 2">
    <name type="scientific">Gymnopilus dilepis</name>
    <dbReference type="NCBI Taxonomy" id="231916"/>
    <lineage>
        <taxon>Eukaryota</taxon>
        <taxon>Fungi</taxon>
        <taxon>Dikarya</taxon>
        <taxon>Basidiomycota</taxon>
        <taxon>Agaricomycotina</taxon>
        <taxon>Agaricomycetes</taxon>
        <taxon>Agaricomycetidae</taxon>
        <taxon>Agaricales</taxon>
        <taxon>Agaricineae</taxon>
        <taxon>Hymenogastraceae</taxon>
        <taxon>Gymnopilus</taxon>
    </lineage>
</organism>
<dbReference type="InParanoid" id="A0A409YGV0"/>
<accession>A0A409YGV0</accession>
<protein>
    <submittedName>
        <fullName evidence="1">Uncharacterized protein</fullName>
    </submittedName>
</protein>
<evidence type="ECO:0000313" key="1">
    <source>
        <dbReference type="EMBL" id="PPR02194.1"/>
    </source>
</evidence>
<reference evidence="1 2" key="1">
    <citation type="journal article" date="2018" name="Evol. Lett.">
        <title>Horizontal gene cluster transfer increased hallucinogenic mushroom diversity.</title>
        <authorList>
            <person name="Reynolds H.T."/>
            <person name="Vijayakumar V."/>
            <person name="Gluck-Thaler E."/>
            <person name="Korotkin H.B."/>
            <person name="Matheny P.B."/>
            <person name="Slot J.C."/>
        </authorList>
    </citation>
    <scope>NUCLEOTIDE SEQUENCE [LARGE SCALE GENOMIC DNA]</scope>
    <source>
        <strain evidence="1 2">SRW20</strain>
    </source>
</reference>
<dbReference type="EMBL" id="NHYE01000867">
    <property type="protein sequence ID" value="PPR02194.1"/>
    <property type="molecule type" value="Genomic_DNA"/>
</dbReference>
<keyword evidence="2" id="KW-1185">Reference proteome</keyword>
<comment type="caution">
    <text evidence="1">The sequence shown here is derived from an EMBL/GenBank/DDBJ whole genome shotgun (WGS) entry which is preliminary data.</text>
</comment>
<gene>
    <name evidence="1" type="ORF">CVT26_012134</name>
</gene>
<dbReference type="AlphaFoldDB" id="A0A409YGV0"/>
<proteinExistence type="predicted"/>